<organism evidence="2 3">
    <name type="scientific">Paraglomus occultum</name>
    <dbReference type="NCBI Taxonomy" id="144539"/>
    <lineage>
        <taxon>Eukaryota</taxon>
        <taxon>Fungi</taxon>
        <taxon>Fungi incertae sedis</taxon>
        <taxon>Mucoromycota</taxon>
        <taxon>Glomeromycotina</taxon>
        <taxon>Glomeromycetes</taxon>
        <taxon>Paraglomerales</taxon>
        <taxon>Paraglomeraceae</taxon>
        <taxon>Paraglomus</taxon>
    </lineage>
</organism>
<dbReference type="Pfam" id="PF12505">
    <property type="entry name" value="DUF3712"/>
    <property type="match status" value="1"/>
</dbReference>
<dbReference type="InterPro" id="IPR022185">
    <property type="entry name" value="DUF3712"/>
</dbReference>
<dbReference type="AlphaFoldDB" id="A0A9N9FQL6"/>
<accession>A0A9N9FQL6</accession>
<keyword evidence="1" id="KW-0472">Membrane</keyword>
<protein>
    <submittedName>
        <fullName evidence="2">10443_t:CDS:1</fullName>
    </submittedName>
</protein>
<gene>
    <name evidence="2" type="ORF">POCULU_LOCUS5006</name>
</gene>
<keyword evidence="1" id="KW-0812">Transmembrane</keyword>
<comment type="caution">
    <text evidence="2">The sequence shown here is derived from an EMBL/GenBank/DDBJ whole genome shotgun (WGS) entry which is preliminary data.</text>
</comment>
<dbReference type="EMBL" id="CAJVPJ010000708">
    <property type="protein sequence ID" value="CAG8550733.1"/>
    <property type="molecule type" value="Genomic_DNA"/>
</dbReference>
<keyword evidence="1" id="KW-1133">Transmembrane helix</keyword>
<evidence type="ECO:0000313" key="3">
    <source>
        <dbReference type="Proteomes" id="UP000789572"/>
    </source>
</evidence>
<dbReference type="OrthoDB" id="10508340at2759"/>
<dbReference type="Proteomes" id="UP000789572">
    <property type="component" value="Unassembled WGS sequence"/>
</dbReference>
<proteinExistence type="predicted"/>
<evidence type="ECO:0000256" key="1">
    <source>
        <dbReference type="SAM" id="Phobius"/>
    </source>
</evidence>
<sequence length="233" mass="24037">MTHHYRNQRICFGVLFSSFILAGLVCLVLLAIVHPPLAEGVVKNSSYSISKLSITPDSATSASISMTGEFDAGRDGDVTFTKAVVFSVDQVDIGSVELDPISVTNDKGTIDDQDKTLAITNSTALGVLVHKILTDKEVEVTGTGIVTVRAIGINRDGISIESPFKFNANSPTTISLAGNLASGAAADDFKAKLAGGGASATLTTTSAAVTGKEDGWVKAGFTGVNVTVTISAK</sequence>
<feature type="transmembrane region" description="Helical" evidence="1">
    <location>
        <begin position="12"/>
        <end position="33"/>
    </location>
</feature>
<keyword evidence="3" id="KW-1185">Reference proteome</keyword>
<name>A0A9N9FQL6_9GLOM</name>
<reference evidence="2" key="1">
    <citation type="submission" date="2021-06" db="EMBL/GenBank/DDBJ databases">
        <authorList>
            <person name="Kallberg Y."/>
            <person name="Tangrot J."/>
            <person name="Rosling A."/>
        </authorList>
    </citation>
    <scope>NUCLEOTIDE SEQUENCE</scope>
    <source>
        <strain evidence="2">IA702</strain>
    </source>
</reference>
<evidence type="ECO:0000313" key="2">
    <source>
        <dbReference type="EMBL" id="CAG8550733.1"/>
    </source>
</evidence>